<gene>
    <name evidence="2" type="ORF">HYS17_00975</name>
</gene>
<organism evidence="2 3">
    <name type="scientific">Micavibrio aeruginosavorus</name>
    <dbReference type="NCBI Taxonomy" id="349221"/>
    <lineage>
        <taxon>Bacteria</taxon>
        <taxon>Pseudomonadati</taxon>
        <taxon>Bdellovibrionota</taxon>
        <taxon>Bdellovibrionia</taxon>
        <taxon>Bdellovibrionales</taxon>
        <taxon>Pseudobdellovibrionaceae</taxon>
        <taxon>Micavibrio</taxon>
    </lineage>
</organism>
<evidence type="ECO:0000313" key="3">
    <source>
        <dbReference type="Proteomes" id="UP000595362"/>
    </source>
</evidence>
<evidence type="ECO:0000313" key="2">
    <source>
        <dbReference type="EMBL" id="QQG36396.1"/>
    </source>
</evidence>
<dbReference type="Gene3D" id="3.40.50.1820">
    <property type="entry name" value="alpha/beta hydrolase"/>
    <property type="match status" value="1"/>
</dbReference>
<dbReference type="InterPro" id="IPR002925">
    <property type="entry name" value="Dienelactn_hydro"/>
</dbReference>
<feature type="domain" description="Dienelactone hydrolase" evidence="1">
    <location>
        <begin position="14"/>
        <end position="229"/>
    </location>
</feature>
<dbReference type="Proteomes" id="UP000595362">
    <property type="component" value="Chromosome"/>
</dbReference>
<evidence type="ECO:0000259" key="1">
    <source>
        <dbReference type="Pfam" id="PF01738"/>
    </source>
</evidence>
<dbReference type="Pfam" id="PF01738">
    <property type="entry name" value="DLH"/>
    <property type="match status" value="1"/>
</dbReference>
<proteinExistence type="predicted"/>
<dbReference type="PANTHER" id="PTHR46623:SF6">
    <property type="entry name" value="ALPHA_BETA-HYDROLASES SUPERFAMILY PROTEIN"/>
    <property type="match status" value="1"/>
</dbReference>
<dbReference type="AlphaFoldDB" id="A0A7T5UHW8"/>
<dbReference type="InterPro" id="IPR051049">
    <property type="entry name" value="Dienelactone_hydrolase-like"/>
</dbReference>
<dbReference type="SUPFAM" id="SSF53474">
    <property type="entry name" value="alpha/beta-Hydrolases"/>
    <property type="match status" value="1"/>
</dbReference>
<dbReference type="EMBL" id="CP066681">
    <property type="protein sequence ID" value="QQG36396.1"/>
    <property type="molecule type" value="Genomic_DNA"/>
</dbReference>
<reference evidence="2 3" key="1">
    <citation type="submission" date="2020-07" db="EMBL/GenBank/DDBJ databases">
        <title>Huge and variable diversity of episymbiotic CPR bacteria and DPANN archaea in groundwater ecosystems.</title>
        <authorList>
            <person name="He C.Y."/>
            <person name="Keren R."/>
            <person name="Whittaker M."/>
            <person name="Farag I.F."/>
            <person name="Doudna J."/>
            <person name="Cate J.H.D."/>
            <person name="Banfield J.F."/>
        </authorList>
    </citation>
    <scope>NUCLEOTIDE SEQUENCE [LARGE SCALE GENOMIC DNA]</scope>
    <source>
        <strain evidence="2">NC_groundwater_70_Ag_B-0.1um_54_66</strain>
    </source>
</reference>
<dbReference type="InterPro" id="IPR029058">
    <property type="entry name" value="AB_hydrolase_fold"/>
</dbReference>
<dbReference type="GO" id="GO:0016787">
    <property type="term" value="F:hydrolase activity"/>
    <property type="evidence" value="ECO:0007669"/>
    <property type="project" value="UniProtKB-KW"/>
</dbReference>
<keyword evidence="2" id="KW-0378">Hydrolase</keyword>
<accession>A0A7T5UHW8</accession>
<name>A0A7T5UHW8_9BACT</name>
<protein>
    <submittedName>
        <fullName evidence="2">Dienelactone hydrolase family protein</fullName>
    </submittedName>
</protein>
<dbReference type="PANTHER" id="PTHR46623">
    <property type="entry name" value="CARBOXYMETHYLENEBUTENOLIDASE-RELATED"/>
    <property type="match status" value="1"/>
</dbReference>
<sequence>MTVQNIPASDGQSFAAYTALPAKTPAPVIILIQEIFGVNAEMRAKCDSLAQRGFIAVCPDLFWRMEPGIQLTDKTEEEWVRAFGFYQRFDVEKGIEDLRATLHTFRGHALGNGKIGVMGYCLGGKLAYLMAARSRADCSIGYYGVGIEDLLDESRHIKNPLMLHIAEEDKYVSKGAQKKILQALTGNPLITIHTYPDMDHAFARGGGQHYNETAAQTANQRTLDFLDRHLRRSVAA</sequence>